<accession>A0AAV2YHS2</accession>
<sequence>RGLGLVGVEVRKLQRINAPERGDRMAAMADEKKVLTKNQRRRLKKKLEKKQQIEPQAAWEAPVKAEQPEQSNGSADAAPDVQVEYVSLDVTKELALPEDDPAYEEFMRIFKQFSSAEELCGQRDNNEEEKEGTESADEGEKGTEVVETEEERVLSKKQRKKIKRLSVAELKQLVEFPDVVEAHDVTSGDPRFLVYLKSYRNTVPVPRHWCHKRKYLQGKRGIEKAPFALPDFIAQTGIAEVRGASNEDDEKKKSKQKARDRMQPKMGRVDIDFQVLHDAFFKYQTKPKLSILGDLYYEGKEFEVKLQAKVPGQLSDELKRALGMVDGVPPPWLLNMQRYGPPPAYPNLKIPGLNAPIPEGASFGYHPGGWGKPPVDEHGQPLYGDVFAKPAESSGPATLEISRERWGELEELEEEPEEDEVDDNEATAEDMEMYFASTAAANQSGMDTPLTDGISSVASGLTTPGAVDLRKGARGTETPDVPQQLYTVLEQKDTSVGTSLYGSGHAYVVPGSTGEASGTRSTGRVRRRFEDVDPSEAAAMEEKEESKDGGDDDRKKKKAKTEKKKHKDFKF</sequence>
<dbReference type="PANTHER" id="PTHR12785:SF6">
    <property type="entry name" value="SPLICING FACTOR 3B SUBUNIT 2"/>
    <property type="match status" value="1"/>
</dbReference>
<proteinExistence type="predicted"/>
<feature type="compositionally biased region" description="Basic and acidic residues" evidence="1">
    <location>
        <begin position="21"/>
        <end position="34"/>
    </location>
</feature>
<dbReference type="InterPro" id="IPR006568">
    <property type="entry name" value="PSP_pro-rich"/>
</dbReference>
<comment type="caution">
    <text evidence="3">The sequence shown here is derived from an EMBL/GenBank/DDBJ whole genome shotgun (WGS) entry which is preliminary data.</text>
</comment>
<reference evidence="3" key="1">
    <citation type="submission" date="2022-11" db="EMBL/GenBank/DDBJ databases">
        <authorList>
            <person name="Morgan W.R."/>
            <person name="Tartar A."/>
        </authorList>
    </citation>
    <scope>NUCLEOTIDE SEQUENCE</scope>
    <source>
        <strain evidence="3">ARSEF 373</strain>
    </source>
</reference>
<name>A0AAV2YHS2_9STRA</name>
<dbReference type="Pfam" id="PF04037">
    <property type="entry name" value="DUF382"/>
    <property type="match status" value="1"/>
</dbReference>
<feature type="region of interest" description="Disordered" evidence="1">
    <location>
        <begin position="243"/>
        <end position="263"/>
    </location>
</feature>
<feature type="compositionally biased region" description="Acidic residues" evidence="1">
    <location>
        <begin position="126"/>
        <end position="137"/>
    </location>
</feature>
<dbReference type="InterPro" id="IPR007180">
    <property type="entry name" value="DUF382"/>
</dbReference>
<dbReference type="GO" id="GO:0005634">
    <property type="term" value="C:nucleus"/>
    <property type="evidence" value="ECO:0007669"/>
    <property type="project" value="InterPro"/>
</dbReference>
<protein>
    <recommendedName>
        <fullName evidence="2">PSP proline-rich domain-containing protein</fullName>
    </recommendedName>
</protein>
<dbReference type="SMART" id="SM00581">
    <property type="entry name" value="PSP"/>
    <property type="match status" value="1"/>
</dbReference>
<dbReference type="PANTHER" id="PTHR12785">
    <property type="entry name" value="SPLICING FACTOR 3B"/>
    <property type="match status" value="1"/>
</dbReference>
<keyword evidence="4" id="KW-1185">Reference proteome</keyword>
<dbReference type="Pfam" id="PF04046">
    <property type="entry name" value="PSP"/>
    <property type="match status" value="1"/>
</dbReference>
<dbReference type="InterPro" id="IPR052584">
    <property type="entry name" value="U2_snRNP_Complex_Component"/>
</dbReference>
<feature type="region of interest" description="Disordered" evidence="1">
    <location>
        <begin position="506"/>
        <end position="571"/>
    </location>
</feature>
<organism evidence="3 4">
    <name type="scientific">Lagenidium giganteum</name>
    <dbReference type="NCBI Taxonomy" id="4803"/>
    <lineage>
        <taxon>Eukaryota</taxon>
        <taxon>Sar</taxon>
        <taxon>Stramenopiles</taxon>
        <taxon>Oomycota</taxon>
        <taxon>Peronosporomycetes</taxon>
        <taxon>Pythiales</taxon>
        <taxon>Pythiaceae</taxon>
    </lineage>
</organism>
<feature type="compositionally biased region" description="Basic residues" evidence="1">
    <location>
        <begin position="555"/>
        <end position="571"/>
    </location>
</feature>
<evidence type="ECO:0000256" key="1">
    <source>
        <dbReference type="SAM" id="MobiDB-lite"/>
    </source>
</evidence>
<feature type="region of interest" description="Disordered" evidence="1">
    <location>
        <begin position="120"/>
        <end position="149"/>
    </location>
</feature>
<feature type="compositionally biased region" description="Basic and acidic residues" evidence="1">
    <location>
        <begin position="249"/>
        <end position="263"/>
    </location>
</feature>
<evidence type="ECO:0000313" key="4">
    <source>
        <dbReference type="Proteomes" id="UP001146120"/>
    </source>
</evidence>
<feature type="compositionally biased region" description="Basic residues" evidence="1">
    <location>
        <begin position="38"/>
        <end position="48"/>
    </location>
</feature>
<gene>
    <name evidence="3" type="ORF">N0F65_000074</name>
</gene>
<dbReference type="AlphaFoldDB" id="A0AAV2YHS2"/>
<reference evidence="3" key="2">
    <citation type="journal article" date="2023" name="Microbiol Resour">
        <title>Decontamination and Annotation of the Draft Genome Sequence of the Oomycete Lagenidium giganteum ARSEF 373.</title>
        <authorList>
            <person name="Morgan W.R."/>
            <person name="Tartar A."/>
        </authorList>
    </citation>
    <scope>NUCLEOTIDE SEQUENCE</scope>
    <source>
        <strain evidence="3">ARSEF 373</strain>
    </source>
</reference>
<evidence type="ECO:0000259" key="2">
    <source>
        <dbReference type="SMART" id="SM00581"/>
    </source>
</evidence>
<feature type="region of interest" description="Disordered" evidence="1">
    <location>
        <begin position="21"/>
        <end position="80"/>
    </location>
</feature>
<dbReference type="EMBL" id="DAKRPA010000317">
    <property type="protein sequence ID" value="DAZ93423.1"/>
    <property type="molecule type" value="Genomic_DNA"/>
</dbReference>
<evidence type="ECO:0000313" key="3">
    <source>
        <dbReference type="EMBL" id="DAZ93423.1"/>
    </source>
</evidence>
<feature type="domain" description="PSP proline-rich" evidence="2">
    <location>
        <begin position="306"/>
        <end position="359"/>
    </location>
</feature>
<feature type="compositionally biased region" description="Basic and acidic residues" evidence="1">
    <location>
        <begin position="540"/>
        <end position="554"/>
    </location>
</feature>
<dbReference type="Proteomes" id="UP001146120">
    <property type="component" value="Unassembled WGS sequence"/>
</dbReference>
<feature type="non-terminal residue" evidence="3">
    <location>
        <position position="1"/>
    </location>
</feature>